<keyword evidence="1" id="KW-0812">Transmembrane</keyword>
<name>A0A246WQ45_9BURK</name>
<proteinExistence type="predicted"/>
<dbReference type="AlphaFoldDB" id="A0A246WQ45"/>
<comment type="caution">
    <text evidence="2">The sequence shown here is derived from an EMBL/GenBank/DDBJ whole genome shotgun (WGS) entry which is preliminary data.</text>
</comment>
<organism evidence="2 3">
    <name type="scientific">Herbaspirillum robiniae</name>
    <dbReference type="NCBI Taxonomy" id="2014887"/>
    <lineage>
        <taxon>Bacteria</taxon>
        <taxon>Pseudomonadati</taxon>
        <taxon>Pseudomonadota</taxon>
        <taxon>Betaproteobacteria</taxon>
        <taxon>Burkholderiales</taxon>
        <taxon>Oxalobacteraceae</taxon>
        <taxon>Herbaspirillum</taxon>
    </lineage>
</organism>
<sequence>MRSLAGCGAVVLAIAMLSRILVLATFVFAMVLIVLMATFFLMRRRFFSAPARAASLHQGYAGQQCGDGDDRRNGELLLLGHV</sequence>
<evidence type="ECO:0000313" key="3">
    <source>
        <dbReference type="Proteomes" id="UP000197596"/>
    </source>
</evidence>
<dbReference type="Proteomes" id="UP000197596">
    <property type="component" value="Unassembled WGS sequence"/>
</dbReference>
<feature type="transmembrane region" description="Helical" evidence="1">
    <location>
        <begin position="20"/>
        <end position="42"/>
    </location>
</feature>
<evidence type="ECO:0000313" key="2">
    <source>
        <dbReference type="EMBL" id="OWY28501.1"/>
    </source>
</evidence>
<dbReference type="EMBL" id="NJGU01000007">
    <property type="protein sequence ID" value="OWY28501.1"/>
    <property type="molecule type" value="Genomic_DNA"/>
</dbReference>
<keyword evidence="1" id="KW-1133">Transmembrane helix</keyword>
<evidence type="ECO:0000256" key="1">
    <source>
        <dbReference type="SAM" id="Phobius"/>
    </source>
</evidence>
<accession>A0A246WQ45</accession>
<reference evidence="2 3" key="1">
    <citation type="submission" date="2017-06" db="EMBL/GenBank/DDBJ databases">
        <title>Herbaspirillum phytohormonus sp. nov., isolated from the root nodule of Robinia pseudoacacia in lead-zinc mine.</title>
        <authorList>
            <person name="Fan M."/>
            <person name="Lin Y."/>
        </authorList>
    </citation>
    <scope>NUCLEOTIDE SEQUENCE [LARGE SCALE GENOMIC DNA]</scope>
    <source>
        <strain evidence="2 3">HZ10</strain>
    </source>
</reference>
<gene>
    <name evidence="2" type="ORF">CEJ42_14815</name>
</gene>
<keyword evidence="1" id="KW-0472">Membrane</keyword>
<protein>
    <submittedName>
        <fullName evidence="2">Uncharacterized protein</fullName>
    </submittedName>
</protein>